<dbReference type="CDD" id="cd01949">
    <property type="entry name" value="GGDEF"/>
    <property type="match status" value="1"/>
</dbReference>
<accession>A0A5B8SBB2</accession>
<dbReference type="InterPro" id="IPR029787">
    <property type="entry name" value="Nucleotide_cyclase"/>
</dbReference>
<dbReference type="SMART" id="SM00267">
    <property type="entry name" value="GGDEF"/>
    <property type="match status" value="1"/>
</dbReference>
<dbReference type="SUPFAM" id="SSF141868">
    <property type="entry name" value="EAL domain-like"/>
    <property type="match status" value="1"/>
</dbReference>
<feature type="domain" description="GGDEF" evidence="3">
    <location>
        <begin position="272"/>
        <end position="402"/>
    </location>
</feature>
<dbReference type="EMBL" id="CP042345">
    <property type="protein sequence ID" value="QEA17385.1"/>
    <property type="molecule type" value="Genomic_DNA"/>
</dbReference>
<evidence type="ECO:0000256" key="1">
    <source>
        <dbReference type="SAM" id="Phobius"/>
    </source>
</evidence>
<organism evidence="4 5">
    <name type="scientific">Novosphingobium ginsenosidimutans</name>
    <dbReference type="NCBI Taxonomy" id="1176536"/>
    <lineage>
        <taxon>Bacteria</taxon>
        <taxon>Pseudomonadati</taxon>
        <taxon>Pseudomonadota</taxon>
        <taxon>Alphaproteobacteria</taxon>
        <taxon>Sphingomonadales</taxon>
        <taxon>Sphingomonadaceae</taxon>
        <taxon>Novosphingobium</taxon>
    </lineage>
</organism>
<dbReference type="OrthoDB" id="9814202at2"/>
<dbReference type="SMART" id="SM00052">
    <property type="entry name" value="EAL"/>
    <property type="match status" value="1"/>
</dbReference>
<keyword evidence="1" id="KW-0472">Membrane</keyword>
<dbReference type="Gene3D" id="3.20.20.450">
    <property type="entry name" value="EAL domain"/>
    <property type="match status" value="1"/>
</dbReference>
<evidence type="ECO:0000313" key="5">
    <source>
        <dbReference type="Proteomes" id="UP000321172"/>
    </source>
</evidence>
<feature type="transmembrane region" description="Helical" evidence="1">
    <location>
        <begin position="51"/>
        <end position="69"/>
    </location>
</feature>
<dbReference type="Gene3D" id="3.30.70.270">
    <property type="match status" value="1"/>
</dbReference>
<dbReference type="RefSeq" id="WP_147091462.1">
    <property type="nucleotide sequence ID" value="NZ_BAABJD010000002.1"/>
</dbReference>
<dbReference type="PROSITE" id="PS50883">
    <property type="entry name" value="EAL"/>
    <property type="match status" value="1"/>
</dbReference>
<dbReference type="GO" id="GO:0071111">
    <property type="term" value="F:cyclic-guanylate-specific phosphodiesterase activity"/>
    <property type="evidence" value="ECO:0007669"/>
    <property type="project" value="InterPro"/>
</dbReference>
<dbReference type="CDD" id="cd01948">
    <property type="entry name" value="EAL"/>
    <property type="match status" value="1"/>
</dbReference>
<dbReference type="Proteomes" id="UP000321172">
    <property type="component" value="Chromosome"/>
</dbReference>
<keyword evidence="5" id="KW-1185">Reference proteome</keyword>
<feature type="domain" description="EAL" evidence="2">
    <location>
        <begin position="411"/>
        <end position="661"/>
    </location>
</feature>
<evidence type="ECO:0000313" key="4">
    <source>
        <dbReference type="EMBL" id="QEA17385.1"/>
    </source>
</evidence>
<dbReference type="Pfam" id="PF00563">
    <property type="entry name" value="EAL"/>
    <property type="match status" value="1"/>
</dbReference>
<dbReference type="PANTHER" id="PTHR33121">
    <property type="entry name" value="CYCLIC DI-GMP PHOSPHODIESTERASE PDEF"/>
    <property type="match status" value="1"/>
</dbReference>
<sequence>MSNPVVHPQPVESGPVRSSRGLLRKLFGPSPAPQTGDGFTQAYAENLSHRLPLVYVVTMVNIVTMMVTFRQSAPAALVFWLPLPMLAALLARATYWLPINVQRRSLPLLKRDIDRLPLLGSAVSLGQISWVLSLYPYGDQPQQSLIHYVTAVTCFTGILGLSHSPKTAIRMALIGMLPASVVFLLHDHPNRVAIVGVQTAVSILLVLITVTYHRDFVFLEQSRQLAGRRKKQFASLALKHRTLAMHDPLTGALNRRRFQELLGEALIGPPSTRPWLAILDLNGFKLINDTHGHPVGDHILMTVSDRIEASRGIVTSGRMGGDEFAVLLSGTLSLSEVKSELEALAQSIAEPIAWNQLCLSAQTSIGAYKCVGASISACFERADSALYRAKAGETGCISVFTDVDEVGLLERREIAKAFTSADFKSQLKLVYQPIVDVDTGRVVTLEALVRWSRDGDTLLPPAEFIRLAEATGRIGELTDHVLATALDECPAWNWGCRLAINLSAHDILRDDTSDRIGKIIEQSSAPNSSITLEITETALLSDYRKAAANLTALRAIGLQIALDDFGTGQSSLSHVHNLPIDCLKVDQSFARDLVENERSRAIVGTILSLSRHLGLQCTIEGIESLSQQAVARSIGVRQMQGYHFGRPVDAETALRGLQGSEVAKFALSGFSDLGTVLKDRPGFGGRQ</sequence>
<proteinExistence type="predicted"/>
<feature type="transmembrane region" description="Helical" evidence="1">
    <location>
        <begin position="75"/>
        <end position="95"/>
    </location>
</feature>
<dbReference type="InterPro" id="IPR050706">
    <property type="entry name" value="Cyclic-di-GMP_PDE-like"/>
</dbReference>
<dbReference type="NCBIfam" id="TIGR00254">
    <property type="entry name" value="GGDEF"/>
    <property type="match status" value="1"/>
</dbReference>
<reference evidence="4 5" key="1">
    <citation type="journal article" date="2013" name="J. Microbiol. Biotechnol.">
        <title>Novosphingobium ginsenosidimutans sp. nov., with the ability to convert ginsenoside.</title>
        <authorList>
            <person name="Kim J.K."/>
            <person name="He D."/>
            <person name="Liu Q.M."/>
            <person name="Park H.Y."/>
            <person name="Jung M.S."/>
            <person name="Yoon M.H."/>
            <person name="Kim S.C."/>
            <person name="Im W.T."/>
        </authorList>
    </citation>
    <scope>NUCLEOTIDE SEQUENCE [LARGE SCALE GENOMIC DNA]</scope>
    <source>
        <strain evidence="4 5">FW-6</strain>
    </source>
</reference>
<dbReference type="AlphaFoldDB" id="A0A5B8SBB2"/>
<dbReference type="InterPro" id="IPR001633">
    <property type="entry name" value="EAL_dom"/>
</dbReference>
<dbReference type="PROSITE" id="PS50887">
    <property type="entry name" value="GGDEF"/>
    <property type="match status" value="1"/>
</dbReference>
<feature type="transmembrane region" description="Helical" evidence="1">
    <location>
        <begin position="116"/>
        <end position="138"/>
    </location>
</feature>
<dbReference type="SUPFAM" id="SSF55073">
    <property type="entry name" value="Nucleotide cyclase"/>
    <property type="match status" value="1"/>
</dbReference>
<gene>
    <name evidence="4" type="ORF">FRF71_15270</name>
</gene>
<dbReference type="InterPro" id="IPR035919">
    <property type="entry name" value="EAL_sf"/>
</dbReference>
<feature type="transmembrane region" description="Helical" evidence="1">
    <location>
        <begin position="144"/>
        <end position="161"/>
    </location>
</feature>
<keyword evidence="1" id="KW-1133">Transmembrane helix</keyword>
<dbReference type="InterPro" id="IPR043128">
    <property type="entry name" value="Rev_trsase/Diguanyl_cyclase"/>
</dbReference>
<feature type="transmembrane region" description="Helical" evidence="1">
    <location>
        <begin position="168"/>
        <end position="186"/>
    </location>
</feature>
<feature type="transmembrane region" description="Helical" evidence="1">
    <location>
        <begin position="192"/>
        <end position="213"/>
    </location>
</feature>
<keyword evidence="1" id="KW-0812">Transmembrane</keyword>
<evidence type="ECO:0000259" key="2">
    <source>
        <dbReference type="PROSITE" id="PS50883"/>
    </source>
</evidence>
<dbReference type="KEGG" id="ngf:FRF71_15270"/>
<name>A0A5B8SBB2_9SPHN</name>
<protein>
    <submittedName>
        <fullName evidence="4">EAL domain-containing protein</fullName>
    </submittedName>
</protein>
<dbReference type="PANTHER" id="PTHR33121:SF70">
    <property type="entry name" value="SIGNALING PROTEIN YKOW"/>
    <property type="match status" value="1"/>
</dbReference>
<dbReference type="Pfam" id="PF00990">
    <property type="entry name" value="GGDEF"/>
    <property type="match status" value="1"/>
</dbReference>
<evidence type="ECO:0000259" key="3">
    <source>
        <dbReference type="PROSITE" id="PS50887"/>
    </source>
</evidence>
<dbReference type="InterPro" id="IPR000160">
    <property type="entry name" value="GGDEF_dom"/>
</dbReference>